<evidence type="ECO:0000313" key="2">
    <source>
        <dbReference type="Proteomes" id="UP000322873"/>
    </source>
</evidence>
<keyword evidence="2" id="KW-1185">Reference proteome</keyword>
<name>A0A5M9JBQ9_MONFR</name>
<organism evidence="1 2">
    <name type="scientific">Monilinia fructicola</name>
    <name type="common">Brown rot fungus</name>
    <name type="synonym">Ciboria fructicola</name>
    <dbReference type="NCBI Taxonomy" id="38448"/>
    <lineage>
        <taxon>Eukaryota</taxon>
        <taxon>Fungi</taxon>
        <taxon>Dikarya</taxon>
        <taxon>Ascomycota</taxon>
        <taxon>Pezizomycotina</taxon>
        <taxon>Leotiomycetes</taxon>
        <taxon>Helotiales</taxon>
        <taxon>Sclerotiniaceae</taxon>
        <taxon>Monilinia</taxon>
    </lineage>
</organism>
<reference evidence="1 2" key="1">
    <citation type="submission" date="2019-06" db="EMBL/GenBank/DDBJ databases">
        <title>Genome Sequence of the Brown Rot Fungal Pathogen Monilinia fructicola.</title>
        <authorList>
            <person name="De Miccolis Angelini R.M."/>
            <person name="Landi L."/>
            <person name="Abate D."/>
            <person name="Pollastro S."/>
            <person name="Romanazzi G."/>
            <person name="Faretra F."/>
        </authorList>
    </citation>
    <scope>NUCLEOTIDE SEQUENCE [LARGE SCALE GENOMIC DNA]</scope>
    <source>
        <strain evidence="1 2">Mfrc123</strain>
    </source>
</reference>
<dbReference type="AlphaFoldDB" id="A0A5M9JBQ9"/>
<gene>
    <name evidence="1" type="ORF">EYC84_009832</name>
</gene>
<dbReference type="EMBL" id="VICG01000013">
    <property type="protein sequence ID" value="KAA8566030.1"/>
    <property type="molecule type" value="Genomic_DNA"/>
</dbReference>
<protein>
    <submittedName>
        <fullName evidence="1">Uncharacterized protein</fullName>
    </submittedName>
</protein>
<proteinExistence type="predicted"/>
<comment type="caution">
    <text evidence="1">The sequence shown here is derived from an EMBL/GenBank/DDBJ whole genome shotgun (WGS) entry which is preliminary data.</text>
</comment>
<dbReference type="Proteomes" id="UP000322873">
    <property type="component" value="Unassembled WGS sequence"/>
</dbReference>
<sequence>MQHFFENIQCLNVVSAESESQRVLPRKKRHKNPNCRKGALLAQVHGGGMGGGQHTWRCEKTPTTFFEVGQGLAYTQMDINSYQLPPRRDQIIKSLHYHPEHTTGISLLKKKFRIKPLTQAPRR</sequence>
<accession>A0A5M9JBQ9</accession>
<evidence type="ECO:0000313" key="1">
    <source>
        <dbReference type="EMBL" id="KAA8566030.1"/>
    </source>
</evidence>